<evidence type="ECO:0000259" key="2">
    <source>
        <dbReference type="Pfam" id="PF13464"/>
    </source>
</evidence>
<dbReference type="InterPro" id="IPR010982">
    <property type="entry name" value="Lambda_DNA-bd_dom_sf"/>
</dbReference>
<keyword evidence="1" id="KW-0472">Membrane</keyword>
<protein>
    <submittedName>
        <fullName evidence="3">DUF4115 domain-containing protein</fullName>
    </submittedName>
</protein>
<sequence>MKTQHRKSRDQRPVFYSEDYGFLGHLLYSERLIQGISLETVTTDLNLSSYIVKDLETGHLNHMPGISYMSGFMRTYASYLGLDGMEMVQCVRIPTSSVFEEEHVLKVPFQQRQLPSQSILWGTVCALILIIIGYSSFKPNTQFSPLYAVKLDSNLSSNNHQEDLKTSINQFLNIYHKPFVLNTPNEDKKPQVFQLCCESETWIALKDEKGHLVQEGLLQKGDRIKLPIDFEGVLHTGNAGGVYIVYDNHRSHALGVNGQVIQNFRVNLKKILQNQ</sequence>
<dbReference type="Pfam" id="PF13464">
    <property type="entry name" value="RodZ_C"/>
    <property type="match status" value="1"/>
</dbReference>
<dbReference type="PANTHER" id="PTHR34475:SF1">
    <property type="entry name" value="CYTOSKELETON PROTEIN RODZ"/>
    <property type="match status" value="1"/>
</dbReference>
<accession>A0A7L9RSV8</accession>
<dbReference type="KEGG" id="pbal:CPBP_00224"/>
<keyword evidence="4" id="KW-1185">Reference proteome</keyword>
<keyword evidence="1" id="KW-1133">Transmembrane helix</keyword>
<dbReference type="EMBL" id="CP054719">
    <property type="protein sequence ID" value="QOL19468.1"/>
    <property type="molecule type" value="Genomic_DNA"/>
</dbReference>
<dbReference type="InterPro" id="IPR050400">
    <property type="entry name" value="Bact_Cytoskel_RodZ"/>
</dbReference>
<gene>
    <name evidence="3" type="ORF">CPBP_00224</name>
</gene>
<dbReference type="Gene3D" id="1.10.260.40">
    <property type="entry name" value="lambda repressor-like DNA-binding domains"/>
    <property type="match status" value="1"/>
</dbReference>
<reference evidence="3 4" key="1">
    <citation type="submission" date="2020-06" db="EMBL/GenBank/DDBJ databases">
        <title>The endosymbiont of the kinetoplastid Bodo saltans is a Paracaedibacter-like alpha-proteobacterium possessing a putative toxin-antitoxin system.</title>
        <authorList>
            <person name="Midha S."/>
            <person name="Rigden D.J."/>
            <person name="Siozios S."/>
            <person name="Hurst G.D.D."/>
            <person name="Jackson A.P."/>
        </authorList>
    </citation>
    <scope>NUCLEOTIDE SEQUENCE [LARGE SCALE GENOMIC DNA]</scope>
    <source>
        <strain evidence="3">Lake Konstanz</strain>
    </source>
</reference>
<evidence type="ECO:0000313" key="4">
    <source>
        <dbReference type="Proteomes" id="UP000594001"/>
    </source>
</evidence>
<proteinExistence type="predicted"/>
<dbReference type="RefSeq" id="WP_350332222.1">
    <property type="nucleotide sequence ID" value="NZ_CP054719.1"/>
</dbReference>
<feature type="transmembrane region" description="Helical" evidence="1">
    <location>
        <begin position="119"/>
        <end position="137"/>
    </location>
</feature>
<organism evidence="3 4">
    <name type="scientific">Candidatus Bodocaedibacter vickermanii</name>
    <dbReference type="NCBI Taxonomy" id="2741701"/>
    <lineage>
        <taxon>Bacteria</taxon>
        <taxon>Pseudomonadati</taxon>
        <taxon>Pseudomonadota</taxon>
        <taxon>Alphaproteobacteria</taxon>
        <taxon>Holosporales</taxon>
        <taxon>Candidatus Paracaedibacteraceae</taxon>
        <taxon>Candidatus Bodocaedibacter</taxon>
    </lineage>
</organism>
<evidence type="ECO:0000313" key="3">
    <source>
        <dbReference type="EMBL" id="QOL19468.1"/>
    </source>
</evidence>
<feature type="domain" description="Cytoskeleton protein RodZ-like C-terminal" evidence="2">
    <location>
        <begin position="198"/>
        <end position="264"/>
    </location>
</feature>
<dbReference type="Pfam" id="PF13413">
    <property type="entry name" value="HTH_25"/>
    <property type="match status" value="1"/>
</dbReference>
<keyword evidence="1" id="KW-0812">Transmembrane</keyword>
<name>A0A7L9RSV8_9PROT</name>
<dbReference type="AlphaFoldDB" id="A0A7L9RSV8"/>
<dbReference type="GO" id="GO:0003677">
    <property type="term" value="F:DNA binding"/>
    <property type="evidence" value="ECO:0007669"/>
    <property type="project" value="InterPro"/>
</dbReference>
<dbReference type="InterPro" id="IPR025194">
    <property type="entry name" value="RodZ-like_C"/>
</dbReference>
<dbReference type="PANTHER" id="PTHR34475">
    <property type="match status" value="1"/>
</dbReference>
<dbReference type="Proteomes" id="UP000594001">
    <property type="component" value="Chromosome"/>
</dbReference>
<evidence type="ECO:0000256" key="1">
    <source>
        <dbReference type="SAM" id="Phobius"/>
    </source>
</evidence>